<dbReference type="RefSeq" id="WP_270024259.1">
    <property type="nucleotide sequence ID" value="NZ_JAPDDP010000008.1"/>
</dbReference>
<protein>
    <submittedName>
        <fullName evidence="3">PIN domain-containing protein</fullName>
    </submittedName>
</protein>
<feature type="domain" description="DUF4935" evidence="2">
    <location>
        <begin position="3"/>
        <end position="159"/>
    </location>
</feature>
<dbReference type="EMBL" id="JAPDDP010000008">
    <property type="protein sequence ID" value="MDA0179949.1"/>
    <property type="molecule type" value="Genomic_DNA"/>
</dbReference>
<evidence type="ECO:0000259" key="2">
    <source>
        <dbReference type="Pfam" id="PF16289"/>
    </source>
</evidence>
<feature type="region of interest" description="Disordered" evidence="1">
    <location>
        <begin position="350"/>
        <end position="373"/>
    </location>
</feature>
<evidence type="ECO:0000313" key="4">
    <source>
        <dbReference type="Proteomes" id="UP001147653"/>
    </source>
</evidence>
<dbReference type="Pfam" id="PF16289">
    <property type="entry name" value="PIN_12"/>
    <property type="match status" value="1"/>
</dbReference>
<name>A0A9X3N7S0_9ACTN</name>
<organism evidence="3 4">
    <name type="scientific">Solirubrobacter phytolaccae</name>
    <dbReference type="NCBI Taxonomy" id="1404360"/>
    <lineage>
        <taxon>Bacteria</taxon>
        <taxon>Bacillati</taxon>
        <taxon>Actinomycetota</taxon>
        <taxon>Thermoleophilia</taxon>
        <taxon>Solirubrobacterales</taxon>
        <taxon>Solirubrobacteraceae</taxon>
        <taxon>Solirubrobacter</taxon>
    </lineage>
</organism>
<dbReference type="AlphaFoldDB" id="A0A9X3N7S0"/>
<proteinExistence type="predicted"/>
<evidence type="ECO:0000256" key="1">
    <source>
        <dbReference type="SAM" id="MobiDB-lite"/>
    </source>
</evidence>
<keyword evidence="4" id="KW-1185">Reference proteome</keyword>
<comment type="caution">
    <text evidence="3">The sequence shown here is derived from an EMBL/GenBank/DDBJ whole genome shotgun (WGS) entry which is preliminary data.</text>
</comment>
<sequence length="373" mass="41468">MRVFLDTSVLFADLAMLGARSQLILGQCRAGSFDVSIPEVILAEVRNHARQRIERDVSRITAGNTGLGRLGLAGSSAPSADVLVGEFERALRRRLLGHRVDLPGLRQVDHAVLVERSIAARKPFRASDKGYRDTLFWFEMLEAARSERVVLVTNDLQDFADAAHAGLHPHLCEDLSRMDRAGAVALFTSLEAFVDAHVPTSERVLAQVKRLIENDATFRDEVETTISRAVSDTSQWPYHVGLTLVEAEGPSMMGEESSDSTDVDDFVFLTTPEADHAWELDDEGQVVVEFTAEAEVRFSHVFTPTAGEWLVERGSNVDFYDQSESYWAGTTDNEVAVRLAAVFDPEHRTLEEPELTELLDRPNDQSDDEVPPF</sequence>
<reference evidence="3" key="1">
    <citation type="submission" date="2022-10" db="EMBL/GenBank/DDBJ databases">
        <title>The WGS of Solirubrobacter phytolaccae KCTC 29190.</title>
        <authorList>
            <person name="Jiang Z."/>
        </authorList>
    </citation>
    <scope>NUCLEOTIDE SEQUENCE</scope>
    <source>
        <strain evidence="3">KCTC 29190</strain>
    </source>
</reference>
<evidence type="ECO:0000313" key="3">
    <source>
        <dbReference type="EMBL" id="MDA0179949.1"/>
    </source>
</evidence>
<gene>
    <name evidence="3" type="ORF">OJ997_06560</name>
</gene>
<dbReference type="Proteomes" id="UP001147653">
    <property type="component" value="Unassembled WGS sequence"/>
</dbReference>
<accession>A0A9X3N7S0</accession>
<dbReference type="InterPro" id="IPR032557">
    <property type="entry name" value="DUF4935"/>
</dbReference>